<dbReference type="InterPro" id="IPR044153">
    <property type="entry name" value="PIN_Pae0151-like"/>
</dbReference>
<evidence type="ECO:0000313" key="1">
    <source>
        <dbReference type="EMBL" id="RSN72404.1"/>
    </source>
</evidence>
<gene>
    <name evidence="1" type="ORF">D6D85_14040</name>
    <name evidence="2" type="ORF">EF810_04475</name>
</gene>
<dbReference type="Proteomes" id="UP000277582">
    <property type="component" value="Unassembled WGS sequence"/>
</dbReference>
<evidence type="ECO:0000313" key="2">
    <source>
        <dbReference type="EMBL" id="RZN61700.1"/>
    </source>
</evidence>
<comment type="caution">
    <text evidence="1">The sequence shown here is derived from an EMBL/GenBank/DDBJ whole genome shotgun (WGS) entry which is preliminary data.</text>
</comment>
<organism evidence="1 3">
    <name type="scientific">Candidatus Methanodesulfokora washburnensis</name>
    <dbReference type="NCBI Taxonomy" id="2478471"/>
    <lineage>
        <taxon>Archaea</taxon>
        <taxon>Thermoproteota</taxon>
        <taxon>Candidatus Korarchaeia</taxon>
        <taxon>Candidatus Korarchaeia incertae sedis</taxon>
        <taxon>Candidatus Methanodesulfokora</taxon>
    </lineage>
</organism>
<evidence type="ECO:0000313" key="4">
    <source>
        <dbReference type="Proteomes" id="UP000316217"/>
    </source>
</evidence>
<keyword evidence="3" id="KW-1185">Reference proteome</keyword>
<dbReference type="EMBL" id="RCOS01000156">
    <property type="protein sequence ID" value="RSN72404.1"/>
    <property type="molecule type" value="Genomic_DNA"/>
</dbReference>
<dbReference type="CDD" id="cd09873">
    <property type="entry name" value="PIN_Pae0151-like"/>
    <property type="match status" value="1"/>
</dbReference>
<evidence type="ECO:0008006" key="5">
    <source>
        <dbReference type="Google" id="ProtNLM"/>
    </source>
</evidence>
<dbReference type="Gene3D" id="3.40.50.1010">
    <property type="entry name" value="5'-nuclease"/>
    <property type="match status" value="1"/>
</dbReference>
<dbReference type="SUPFAM" id="SSF88723">
    <property type="entry name" value="PIN domain-like"/>
    <property type="match status" value="1"/>
</dbReference>
<dbReference type="InterPro" id="IPR029060">
    <property type="entry name" value="PIN-like_dom_sf"/>
</dbReference>
<dbReference type="Proteomes" id="UP000316217">
    <property type="component" value="Unassembled WGS sequence"/>
</dbReference>
<reference evidence="1 3" key="1">
    <citation type="submission" date="2018-10" db="EMBL/GenBank/DDBJ databases">
        <title>Co-occurring genomic capacity for anaerobic methane metabolism and dissimilatory sulfite reduction discovered in the Korarchaeota.</title>
        <authorList>
            <person name="Mckay L.J."/>
            <person name="Dlakic M."/>
            <person name="Fields M.W."/>
            <person name="Delmont T.O."/>
            <person name="Eren A.M."/>
            <person name="Jay Z.J."/>
            <person name="Klingelsmith K.B."/>
            <person name="Rusch D.B."/>
            <person name="Inskeep W.P."/>
        </authorList>
    </citation>
    <scope>NUCLEOTIDE SEQUENCE [LARGE SCALE GENOMIC DNA]</scope>
    <source>
        <strain evidence="1 3">MDKW</strain>
    </source>
</reference>
<dbReference type="EMBL" id="RXII01000069">
    <property type="protein sequence ID" value="RZN61700.1"/>
    <property type="molecule type" value="Genomic_DNA"/>
</dbReference>
<protein>
    <recommendedName>
        <fullName evidence="5">PIN domain-containing protein</fullName>
    </recommendedName>
</protein>
<proteinExistence type="predicted"/>
<accession>A0A3R9PC97</accession>
<evidence type="ECO:0000313" key="3">
    <source>
        <dbReference type="Proteomes" id="UP000277582"/>
    </source>
</evidence>
<name>A0A3R9PC97_9CREN</name>
<dbReference type="AlphaFoldDB" id="A0A3R9PC97"/>
<reference evidence="2 4" key="2">
    <citation type="journal article" date="2019" name="Nat. Microbiol.">
        <title>Wide diversity of methane and short-chain alkane metabolisms in uncultured archaea.</title>
        <authorList>
            <person name="Borrel G."/>
            <person name="Adam P.S."/>
            <person name="McKay L.J."/>
            <person name="Chen L.X."/>
            <person name="Sierra-Garcia I.N."/>
            <person name="Sieber C.M."/>
            <person name="Letourneur Q."/>
            <person name="Ghozlane A."/>
            <person name="Andersen G.L."/>
            <person name="Li W.J."/>
            <person name="Hallam S.J."/>
            <person name="Muyzer G."/>
            <person name="de Oliveira V.M."/>
            <person name="Inskeep W.P."/>
            <person name="Banfield J.F."/>
            <person name="Gribaldo S."/>
        </authorList>
    </citation>
    <scope>NUCLEOTIDE SEQUENCE [LARGE SCALE GENOMIC DNA]</scope>
    <source>
        <strain evidence="2">NM4</strain>
    </source>
</reference>
<sequence length="127" mass="14015">MRLFDGSSLEAYILGRRDEIKALLMDGAYILDISLTRVLSAVRDAEKSGKIDSSASEELIQALSRIPFRRVGIKKHIKSALEISRMGMSAEKSLYLAVAKERGMELVTCDEEIGRAAKTLGIKCIII</sequence>